<dbReference type="Pfam" id="PF05656">
    <property type="entry name" value="DUF805"/>
    <property type="match status" value="1"/>
</dbReference>
<accession>A0A8J3EGD1</accession>
<feature type="region of interest" description="Disordered" evidence="1">
    <location>
        <begin position="44"/>
        <end position="106"/>
    </location>
</feature>
<sequence length="106" mass="11337">MLIPNLAVGARRLHDIDRSGWWRLLTLLPVIGLLVLIAFITQKGPFGSTRQPPRPDRGGNRGAPQTQRPALDHISASRLSPAEISHSPGLASACSRVTVPSSTTIA</sequence>
<keyword evidence="2" id="KW-0812">Transmembrane</keyword>
<dbReference type="RefSeq" id="WP_373285622.1">
    <property type="nucleotide sequence ID" value="NZ_BMJV01000003.1"/>
</dbReference>
<dbReference type="PANTHER" id="PTHR34980">
    <property type="entry name" value="INNER MEMBRANE PROTEIN-RELATED-RELATED"/>
    <property type="match status" value="1"/>
</dbReference>
<dbReference type="EMBL" id="BMJV01000003">
    <property type="protein sequence ID" value="GGG70636.1"/>
    <property type="molecule type" value="Genomic_DNA"/>
</dbReference>
<reference evidence="3" key="2">
    <citation type="submission" date="2020-09" db="EMBL/GenBank/DDBJ databases">
        <authorList>
            <person name="Sun Q."/>
            <person name="Zhou Y."/>
        </authorList>
    </citation>
    <scope>NUCLEOTIDE SEQUENCE</scope>
    <source>
        <strain evidence="3">CGMCC 1.15762</strain>
    </source>
</reference>
<organism evidence="3 4">
    <name type="scientific">Salipiger pallidus</name>
    <dbReference type="NCBI Taxonomy" id="1775170"/>
    <lineage>
        <taxon>Bacteria</taxon>
        <taxon>Pseudomonadati</taxon>
        <taxon>Pseudomonadota</taxon>
        <taxon>Alphaproteobacteria</taxon>
        <taxon>Rhodobacterales</taxon>
        <taxon>Roseobacteraceae</taxon>
        <taxon>Salipiger</taxon>
    </lineage>
</organism>
<dbReference type="InterPro" id="IPR008523">
    <property type="entry name" value="DUF805"/>
</dbReference>
<evidence type="ECO:0000256" key="1">
    <source>
        <dbReference type="SAM" id="MobiDB-lite"/>
    </source>
</evidence>
<proteinExistence type="predicted"/>
<dbReference type="Proteomes" id="UP000617145">
    <property type="component" value="Unassembled WGS sequence"/>
</dbReference>
<feature type="transmembrane region" description="Helical" evidence="2">
    <location>
        <begin position="20"/>
        <end position="40"/>
    </location>
</feature>
<name>A0A8J3EGD1_9RHOB</name>
<evidence type="ECO:0008006" key="5">
    <source>
        <dbReference type="Google" id="ProtNLM"/>
    </source>
</evidence>
<comment type="caution">
    <text evidence="3">The sequence shown here is derived from an EMBL/GenBank/DDBJ whole genome shotgun (WGS) entry which is preliminary data.</text>
</comment>
<gene>
    <name evidence="3" type="ORF">GCM10011415_17860</name>
</gene>
<evidence type="ECO:0000313" key="3">
    <source>
        <dbReference type="EMBL" id="GGG70636.1"/>
    </source>
</evidence>
<evidence type="ECO:0000256" key="2">
    <source>
        <dbReference type="SAM" id="Phobius"/>
    </source>
</evidence>
<keyword evidence="2" id="KW-1133">Transmembrane helix</keyword>
<reference evidence="3" key="1">
    <citation type="journal article" date="2014" name="Int. J. Syst. Evol. Microbiol.">
        <title>Complete genome sequence of Corynebacterium casei LMG S-19264T (=DSM 44701T), isolated from a smear-ripened cheese.</title>
        <authorList>
            <consortium name="US DOE Joint Genome Institute (JGI-PGF)"/>
            <person name="Walter F."/>
            <person name="Albersmeier A."/>
            <person name="Kalinowski J."/>
            <person name="Ruckert C."/>
        </authorList>
    </citation>
    <scope>NUCLEOTIDE SEQUENCE</scope>
    <source>
        <strain evidence="3">CGMCC 1.15762</strain>
    </source>
</reference>
<dbReference type="AlphaFoldDB" id="A0A8J3EGD1"/>
<dbReference type="PANTHER" id="PTHR34980:SF2">
    <property type="entry name" value="INNER MEMBRANE PROTEIN YHAH-RELATED"/>
    <property type="match status" value="1"/>
</dbReference>
<evidence type="ECO:0000313" key="4">
    <source>
        <dbReference type="Proteomes" id="UP000617145"/>
    </source>
</evidence>
<keyword evidence="2" id="KW-0472">Membrane</keyword>
<protein>
    <recommendedName>
        <fullName evidence="5">DUF805 domain-containing protein</fullName>
    </recommendedName>
</protein>
<dbReference type="GO" id="GO:0005886">
    <property type="term" value="C:plasma membrane"/>
    <property type="evidence" value="ECO:0007669"/>
    <property type="project" value="TreeGrafter"/>
</dbReference>
<keyword evidence="4" id="KW-1185">Reference proteome</keyword>